<evidence type="ECO:0000313" key="2">
    <source>
        <dbReference type="Proteomes" id="UP001222087"/>
    </source>
</evidence>
<accession>A0ABY8AUL4</accession>
<evidence type="ECO:0008006" key="3">
    <source>
        <dbReference type="Google" id="ProtNLM"/>
    </source>
</evidence>
<reference evidence="1 2" key="1">
    <citation type="submission" date="2023-02" db="EMBL/GenBank/DDBJ databases">
        <title>Genome Sequence of L. cardiaca H63T.</title>
        <authorList>
            <person name="Lopez A.E."/>
            <person name="Cianciotto N.P."/>
        </authorList>
    </citation>
    <scope>NUCLEOTIDE SEQUENCE [LARGE SCALE GENOMIC DNA]</scope>
    <source>
        <strain evidence="1 2">H63</strain>
    </source>
</reference>
<organism evidence="1 2">
    <name type="scientific">Legionella cardiaca</name>
    <dbReference type="NCBI Taxonomy" id="1071983"/>
    <lineage>
        <taxon>Bacteria</taxon>
        <taxon>Pseudomonadati</taxon>
        <taxon>Pseudomonadota</taxon>
        <taxon>Gammaproteobacteria</taxon>
        <taxon>Legionellales</taxon>
        <taxon>Legionellaceae</taxon>
        <taxon>Legionella</taxon>
    </lineage>
</organism>
<name>A0ABY8AUL4_9GAMM</name>
<dbReference type="EMBL" id="CP119078">
    <property type="protein sequence ID" value="WED43441.1"/>
    <property type="molecule type" value="Genomic_DNA"/>
</dbReference>
<dbReference type="SUPFAM" id="SSF51905">
    <property type="entry name" value="FAD/NAD(P)-binding domain"/>
    <property type="match status" value="1"/>
</dbReference>
<proteinExistence type="predicted"/>
<dbReference type="Gene3D" id="3.50.50.60">
    <property type="entry name" value="FAD/NAD(P)-binding domain"/>
    <property type="match status" value="1"/>
</dbReference>
<dbReference type="InterPro" id="IPR036188">
    <property type="entry name" value="FAD/NAD-bd_sf"/>
</dbReference>
<dbReference type="Proteomes" id="UP001222087">
    <property type="component" value="Chromosome"/>
</dbReference>
<evidence type="ECO:0000313" key="1">
    <source>
        <dbReference type="EMBL" id="WED43441.1"/>
    </source>
</evidence>
<dbReference type="RefSeq" id="WP_275089250.1">
    <property type="nucleotide sequence ID" value="NZ_CP119078.1"/>
</dbReference>
<keyword evidence="2" id="KW-1185">Reference proteome</keyword>
<gene>
    <name evidence="1" type="ORF">PXX05_01315</name>
</gene>
<protein>
    <recommendedName>
        <fullName evidence="3">Kynurenine 3-monooxygenase</fullName>
    </recommendedName>
</protein>
<sequence>MADVVIVGGGPIGLAHAWGLKKLNPDVNVVVFEKYEEYQRKHTLIMQHQQLQKLMEATETMDDPDLLTLLKRLKKDPHIRTNELEQIFKTLAQNNGVEIITEEIKKETIQQQIFDKHPDARLIIGADGTHSVVSSTLFPEGNQVKHEFDYVLQLRFEVNGEQKADSIDSIAFYQQMARQGLIANEYVGHFADGKTPITMQMMISKQAFAQLKTATSKNPITPFANIPNDGTDIPEQPLAHLPEDIKRFIYRYLAIRIGKGGEQIDKSTIRVSVNEAPATHAEQVIYKHGETHLSLAGDAGLGLSYFKGLNAGLESSAEFLSMMKPAIKQKFADNAVTQQALEAYQVWFRQFVPKKIKEVADYSTYRIRSVWSGIKFLQSLKTASTVDDADGNIQEELLADYFRLLGQNNEAEGDETVAWQPYPHRPYNLVKLGQFDYVPITYTLRKIAKIFIDYFKPYKSDSHIKQDFKQPLVGIANTGMGLIKLVVGFFTFNPKRFADGFFTLLRGLIELTTTPATWFIKPIIRTLATIRAGKIAIESNEGMVKLVDYGKNYLQETENAELSPQKMHALLAVCNDLHRKFHKGLYRGQSTKITADCESKLFLQTKNTTTFSREAVDAYFSLFLKPESQALDSGDVSEKATYTTAENVISVK</sequence>